<dbReference type="AlphaFoldDB" id="Q51654"/>
<accession>Q51654</accession>
<evidence type="ECO:0000256" key="1">
    <source>
        <dbReference type="SAM" id="MobiDB-lite"/>
    </source>
</evidence>
<organism evidence="2">
    <name type="scientific">Paracoccus denitrificans</name>
    <dbReference type="NCBI Taxonomy" id="266"/>
    <lineage>
        <taxon>Bacteria</taxon>
        <taxon>Pseudomonadati</taxon>
        <taxon>Pseudomonadota</taxon>
        <taxon>Alphaproteobacteria</taxon>
        <taxon>Rhodobacterales</taxon>
        <taxon>Paracoccaceae</taxon>
        <taxon>Paracoccus</taxon>
    </lineage>
</organism>
<feature type="compositionally biased region" description="Low complexity" evidence="1">
    <location>
        <begin position="111"/>
        <end position="120"/>
    </location>
</feature>
<proteinExistence type="predicted"/>
<sequence length="126" mass="12980">MPSVTAWADRSTCSSPQGRSATTSGRGRCSAASQRSIGCSGIAAMTPTGSGKPCRTRGYEPASPVESSARHRSNTTSADTSGATASRSCLAGSRTGGAWQPDTTDARRSSSRPSRSRQPSFIGYES</sequence>
<feature type="compositionally biased region" description="Polar residues" evidence="1">
    <location>
        <begin position="11"/>
        <end position="37"/>
    </location>
</feature>
<protein>
    <submittedName>
        <fullName evidence="2">Uncharacterized protein</fullName>
    </submittedName>
</protein>
<feature type="region of interest" description="Disordered" evidence="1">
    <location>
        <begin position="1"/>
        <end position="126"/>
    </location>
</feature>
<reference evidence="2" key="2">
    <citation type="journal article" date="1995" name="J. Bacteriol.">
        <title>Integration of heterologous DNA into the genome of Paracoccus denitrificans is mediated by a family of IS1248-related elements and a second type of integrative recombination event.</title>
        <authorList>
            <person name="Van Spanning R.J."/>
            <person name="Reijnders W.N."/>
            <person name="Stouthamer A.H."/>
        </authorList>
    </citation>
    <scope>NUCLEOTIDE SEQUENCE</scope>
</reference>
<feature type="compositionally biased region" description="Low complexity" evidence="1">
    <location>
        <begin position="74"/>
        <end position="88"/>
    </location>
</feature>
<reference evidence="2" key="1">
    <citation type="submission" date="1994-04" db="EMBL/GenBank/DDBJ databases">
        <authorList>
            <person name="Van Spanning R.J.M."/>
        </authorList>
    </citation>
    <scope>NUCLEOTIDE SEQUENCE</scope>
</reference>
<name>Q51654_PARDE</name>
<dbReference type="EMBL" id="U08856">
    <property type="protein sequence ID" value="AAA82149.1"/>
    <property type="molecule type" value="Genomic_DNA"/>
</dbReference>
<evidence type="ECO:0000313" key="2">
    <source>
        <dbReference type="EMBL" id="AAA82149.1"/>
    </source>
</evidence>